<dbReference type="AlphaFoldDB" id="A0A8H2VL06"/>
<organism evidence="2 3">
    <name type="scientific">Sclerotinia trifoliorum</name>
    <dbReference type="NCBI Taxonomy" id="28548"/>
    <lineage>
        <taxon>Eukaryota</taxon>
        <taxon>Fungi</taxon>
        <taxon>Dikarya</taxon>
        <taxon>Ascomycota</taxon>
        <taxon>Pezizomycotina</taxon>
        <taxon>Leotiomycetes</taxon>
        <taxon>Helotiales</taxon>
        <taxon>Sclerotiniaceae</taxon>
        <taxon>Sclerotinia</taxon>
    </lineage>
</organism>
<keyword evidence="3" id="KW-1185">Reference proteome</keyword>
<proteinExistence type="predicted"/>
<dbReference type="Proteomes" id="UP000624404">
    <property type="component" value="Unassembled WGS sequence"/>
</dbReference>
<evidence type="ECO:0000256" key="1">
    <source>
        <dbReference type="SAM" id="MobiDB-lite"/>
    </source>
</evidence>
<accession>A0A8H2VL06</accession>
<feature type="compositionally biased region" description="Pro residues" evidence="1">
    <location>
        <begin position="156"/>
        <end position="167"/>
    </location>
</feature>
<gene>
    <name evidence="2" type="ORF">SCLTRI_LOCUS101</name>
</gene>
<dbReference type="PRINTS" id="PR01217">
    <property type="entry name" value="PRICHEXTENSN"/>
</dbReference>
<dbReference type="EMBL" id="CAJHIA010000002">
    <property type="protein sequence ID" value="CAD6439209.1"/>
    <property type="molecule type" value="Genomic_DNA"/>
</dbReference>
<evidence type="ECO:0000313" key="2">
    <source>
        <dbReference type="EMBL" id="CAD6439209.1"/>
    </source>
</evidence>
<dbReference type="OrthoDB" id="5389823at2759"/>
<evidence type="ECO:0000313" key="3">
    <source>
        <dbReference type="Proteomes" id="UP000624404"/>
    </source>
</evidence>
<comment type="caution">
    <text evidence="2">The sequence shown here is derived from an EMBL/GenBank/DDBJ whole genome shotgun (WGS) entry which is preliminary data.</text>
</comment>
<name>A0A8H2VL06_9HELO</name>
<sequence length="217" mass="24937">MLDFCLRLFCPSPGRKNRRERYINPTSLAISKPRRRYPVPSPVYPLPAPIFHPPEQIYQQPRLISPVYYPEPESEPEPEFSFSQRFERVPFEPISRREIDPEVQRIHLAEPEPEIYLPLRRPRSPPSQYIHFVQQFPPPYIPSPPPSPATHHIHVLPPPAPRTPSPPHTHIRVLPPPVPLPPAPRTPSPPHTHIHLLAPAPSPHLHGPLHLPLKHSL</sequence>
<protein>
    <submittedName>
        <fullName evidence="2">92540367-b98e-4423-9c55-9a262fe0d2a7</fullName>
    </submittedName>
</protein>
<feature type="region of interest" description="Disordered" evidence="1">
    <location>
        <begin position="146"/>
        <end position="170"/>
    </location>
</feature>
<reference evidence="2" key="1">
    <citation type="submission" date="2020-10" db="EMBL/GenBank/DDBJ databases">
        <authorList>
            <person name="Kusch S."/>
        </authorList>
    </citation>
    <scope>NUCLEOTIDE SEQUENCE</scope>
    <source>
        <strain evidence="2">SwB9</strain>
    </source>
</reference>